<name>A0AAN5AJM4_9BACT</name>
<protein>
    <submittedName>
        <fullName evidence="1">Uncharacterized protein</fullName>
    </submittedName>
</protein>
<dbReference type="AlphaFoldDB" id="A0AAN5AJM4"/>
<evidence type="ECO:0000313" key="2">
    <source>
        <dbReference type="Proteomes" id="UP001310022"/>
    </source>
</evidence>
<organism evidence="1 2">
    <name type="scientific">Persicobacter diffluens</name>
    <dbReference type="NCBI Taxonomy" id="981"/>
    <lineage>
        <taxon>Bacteria</taxon>
        <taxon>Pseudomonadati</taxon>
        <taxon>Bacteroidota</taxon>
        <taxon>Cytophagia</taxon>
        <taxon>Cytophagales</taxon>
        <taxon>Persicobacteraceae</taxon>
        <taxon>Persicobacter</taxon>
    </lineage>
</organism>
<comment type="caution">
    <text evidence="1">The sequence shown here is derived from an EMBL/GenBank/DDBJ whole genome shotgun (WGS) entry which is preliminary data.</text>
</comment>
<sequence>MVFSQISVAQGLTGEYQEVAKLIKDASDWKIAYLGDSIWDYYDYDNIKVNASLIHEASMKMGFFSTSFLDKQKQRGEELKFGINMNFMFIFSEVFLPFKRLIEDNPIDRSFVKVSPDEYLYLCDFNKVASPGSVPTYGHDEEWQYLYDVNPEGKEWLFSVKVVKEDGKWKIDDMRERFDVLPEIDAKRKKLLSDLGSPELMEGNRVVTSKCIGKEALTTIMYCDEIYSSIKAVSSEGEPFLDYPAFEEEDLQVAGYWPLGKSFILLLVKSPMDLGSQVVYGVPIDNDGKVYPARILSGVNGGSGYSMEVETVRPMDMTDILEGWNLEYQKKMDGSSEQKVYGFQRGEWSDTRVK</sequence>
<gene>
    <name evidence="1" type="ORF">PEDI_17460</name>
</gene>
<dbReference type="EMBL" id="BQKE01000001">
    <property type="protein sequence ID" value="GJM61194.1"/>
    <property type="molecule type" value="Genomic_DNA"/>
</dbReference>
<proteinExistence type="predicted"/>
<dbReference type="Proteomes" id="UP001310022">
    <property type="component" value="Unassembled WGS sequence"/>
</dbReference>
<evidence type="ECO:0000313" key="1">
    <source>
        <dbReference type="EMBL" id="GJM61194.1"/>
    </source>
</evidence>
<reference evidence="1 2" key="1">
    <citation type="submission" date="2021-12" db="EMBL/GenBank/DDBJ databases">
        <title>Genome sequencing of bacteria with rrn-lacking chromosome and rrn-plasmid.</title>
        <authorList>
            <person name="Anda M."/>
            <person name="Iwasaki W."/>
        </authorList>
    </citation>
    <scope>NUCLEOTIDE SEQUENCE [LARGE SCALE GENOMIC DNA]</scope>
    <source>
        <strain evidence="1 2">NBRC 15940</strain>
    </source>
</reference>
<keyword evidence="2" id="KW-1185">Reference proteome</keyword>
<accession>A0AAN5AJM4</accession>